<feature type="transmembrane region" description="Helical" evidence="6">
    <location>
        <begin position="533"/>
        <end position="559"/>
    </location>
</feature>
<proteinExistence type="inferred from homology"/>
<name>A0A103YC58_CYNCS</name>
<dbReference type="Proteomes" id="UP000243975">
    <property type="component" value="Unassembled WGS sequence"/>
</dbReference>
<dbReference type="PANTHER" id="PTHR21576">
    <property type="entry name" value="UNCHARACTERIZED NODULIN-LIKE PROTEIN"/>
    <property type="match status" value="1"/>
</dbReference>
<feature type="transmembrane region" description="Helical" evidence="6">
    <location>
        <begin position="308"/>
        <end position="328"/>
    </location>
</feature>
<dbReference type="Gramene" id="KVI06372">
    <property type="protein sequence ID" value="KVI06372"/>
    <property type="gene ID" value="Ccrd_015276"/>
</dbReference>
<dbReference type="EMBL" id="LEKV01001832">
    <property type="protein sequence ID" value="KVI06372.1"/>
    <property type="molecule type" value="Genomic_DNA"/>
</dbReference>
<feature type="transmembrane region" description="Helical" evidence="6">
    <location>
        <begin position="7"/>
        <end position="32"/>
    </location>
</feature>
<feature type="non-terminal residue" evidence="8">
    <location>
        <position position="1"/>
    </location>
</feature>
<evidence type="ECO:0000256" key="5">
    <source>
        <dbReference type="ARBA" id="ARBA00044504"/>
    </source>
</evidence>
<feature type="transmembrane region" description="Helical" evidence="6">
    <location>
        <begin position="182"/>
        <end position="203"/>
    </location>
</feature>
<feature type="transmembrane region" description="Helical" evidence="6">
    <location>
        <begin position="244"/>
        <end position="265"/>
    </location>
</feature>
<dbReference type="AlphaFoldDB" id="A0A103YC58"/>
<feature type="transmembrane region" description="Helical" evidence="6">
    <location>
        <begin position="708"/>
        <end position="728"/>
    </location>
</feature>
<feature type="transmembrane region" description="Helical" evidence="6">
    <location>
        <begin position="81"/>
        <end position="104"/>
    </location>
</feature>
<feature type="transmembrane region" description="Helical" evidence="6">
    <location>
        <begin position="676"/>
        <end position="696"/>
    </location>
</feature>
<feature type="transmembrane region" description="Helical" evidence="6">
    <location>
        <begin position="740"/>
        <end position="760"/>
    </location>
</feature>
<keyword evidence="4 6" id="KW-0472">Membrane</keyword>
<dbReference type="InterPro" id="IPR010658">
    <property type="entry name" value="Nodulin-like"/>
</dbReference>
<dbReference type="PANTHER" id="PTHR21576:SF22">
    <property type="entry name" value="F25A4.25 PROTEIN"/>
    <property type="match status" value="1"/>
</dbReference>
<evidence type="ECO:0000259" key="7">
    <source>
        <dbReference type="PROSITE" id="PS50850"/>
    </source>
</evidence>
<feature type="transmembrane region" description="Helical" evidence="6">
    <location>
        <begin position="899"/>
        <end position="918"/>
    </location>
</feature>
<feature type="transmembrane region" description="Helical" evidence="6">
    <location>
        <begin position="958"/>
        <end position="982"/>
    </location>
</feature>
<feature type="transmembrane region" description="Helical" evidence="6">
    <location>
        <begin position="579"/>
        <end position="599"/>
    </location>
</feature>
<dbReference type="InterPro" id="IPR020846">
    <property type="entry name" value="MFS_dom"/>
</dbReference>
<evidence type="ECO:0000256" key="2">
    <source>
        <dbReference type="ARBA" id="ARBA00022692"/>
    </source>
</evidence>
<comment type="subcellular location">
    <subcellularLocation>
        <location evidence="1">Membrane</location>
        <topology evidence="1">Multi-pass membrane protein</topology>
    </subcellularLocation>
</comment>
<feature type="transmembrane region" description="Helical" evidence="6">
    <location>
        <begin position="477"/>
        <end position="500"/>
    </location>
</feature>
<comment type="similarity">
    <text evidence="5">Belongs to the major facilitator superfamily. Phosphate:H(+) symporter (TC 2.A.1.9) family.</text>
</comment>
<dbReference type="GO" id="GO:0016020">
    <property type="term" value="C:membrane"/>
    <property type="evidence" value="ECO:0007669"/>
    <property type="project" value="UniProtKB-SubCell"/>
</dbReference>
<feature type="transmembrane region" description="Helical" evidence="6">
    <location>
        <begin position="116"/>
        <end position="142"/>
    </location>
</feature>
<dbReference type="PROSITE" id="PS50850">
    <property type="entry name" value="MFS"/>
    <property type="match status" value="1"/>
</dbReference>
<evidence type="ECO:0000313" key="9">
    <source>
        <dbReference type="Proteomes" id="UP000243975"/>
    </source>
</evidence>
<feature type="transmembrane region" description="Helical" evidence="6">
    <location>
        <begin position="215"/>
        <end position="238"/>
    </location>
</feature>
<feature type="transmembrane region" description="Helical" evidence="6">
    <location>
        <begin position="772"/>
        <end position="790"/>
    </location>
</feature>
<dbReference type="InterPro" id="IPR036259">
    <property type="entry name" value="MFS_trans_sf"/>
</dbReference>
<keyword evidence="2 6" id="KW-0812">Transmembrane</keyword>
<feature type="transmembrane region" description="Helical" evidence="6">
    <location>
        <begin position="828"/>
        <end position="848"/>
    </location>
</feature>
<feature type="transmembrane region" description="Helical" evidence="6">
    <location>
        <begin position="868"/>
        <end position="887"/>
    </location>
</feature>
<evidence type="ECO:0000256" key="4">
    <source>
        <dbReference type="ARBA" id="ARBA00023136"/>
    </source>
</evidence>
<evidence type="ECO:0000256" key="1">
    <source>
        <dbReference type="ARBA" id="ARBA00004141"/>
    </source>
</evidence>
<dbReference type="Gene3D" id="1.20.1250.20">
    <property type="entry name" value="MFS general substrate transporter like domains"/>
    <property type="match status" value="2"/>
</dbReference>
<organism evidence="8 9">
    <name type="scientific">Cynara cardunculus var. scolymus</name>
    <name type="common">Globe artichoke</name>
    <name type="synonym">Cynara scolymus</name>
    <dbReference type="NCBI Taxonomy" id="59895"/>
    <lineage>
        <taxon>Eukaryota</taxon>
        <taxon>Viridiplantae</taxon>
        <taxon>Streptophyta</taxon>
        <taxon>Embryophyta</taxon>
        <taxon>Tracheophyta</taxon>
        <taxon>Spermatophyta</taxon>
        <taxon>Magnoliopsida</taxon>
        <taxon>eudicotyledons</taxon>
        <taxon>Gunneridae</taxon>
        <taxon>Pentapetalae</taxon>
        <taxon>asterids</taxon>
        <taxon>campanulids</taxon>
        <taxon>Asterales</taxon>
        <taxon>Asteraceae</taxon>
        <taxon>Carduoideae</taxon>
        <taxon>Cardueae</taxon>
        <taxon>Carduinae</taxon>
        <taxon>Cynara</taxon>
    </lineage>
</organism>
<dbReference type="GO" id="GO:0022857">
    <property type="term" value="F:transmembrane transporter activity"/>
    <property type="evidence" value="ECO:0007669"/>
    <property type="project" value="InterPro"/>
</dbReference>
<reference evidence="8 9" key="1">
    <citation type="journal article" date="2016" name="Sci. Rep.">
        <title>The genome sequence of the outbreeding globe artichoke constructed de novo incorporating a phase-aware low-pass sequencing strategy of F1 progeny.</title>
        <authorList>
            <person name="Scaglione D."/>
            <person name="Reyes-Chin-Wo S."/>
            <person name="Acquadro A."/>
            <person name="Froenicke L."/>
            <person name="Portis E."/>
            <person name="Beitel C."/>
            <person name="Tirone M."/>
            <person name="Mauro R."/>
            <person name="Lo Monaco A."/>
            <person name="Mauromicale G."/>
            <person name="Faccioli P."/>
            <person name="Cattivelli L."/>
            <person name="Rieseberg L."/>
            <person name="Michelmore R."/>
            <person name="Lanteri S."/>
        </authorList>
    </citation>
    <scope>NUCLEOTIDE SEQUENCE [LARGE SCALE GENOMIC DNA]</scope>
    <source>
        <strain evidence="8">2C</strain>
    </source>
</reference>
<accession>A0A103YC58</accession>
<feature type="transmembrane region" description="Helical" evidence="6">
    <location>
        <begin position="1002"/>
        <end position="1023"/>
    </location>
</feature>
<keyword evidence="9" id="KW-1185">Reference proteome</keyword>
<feature type="transmembrane region" description="Helical" evidence="6">
    <location>
        <begin position="402"/>
        <end position="423"/>
    </location>
</feature>
<feature type="transmembrane region" description="Helical" evidence="6">
    <location>
        <begin position="435"/>
        <end position="457"/>
    </location>
</feature>
<feature type="transmembrane region" description="Helical" evidence="6">
    <location>
        <begin position="52"/>
        <end position="69"/>
    </location>
</feature>
<comment type="caution">
    <text evidence="8">The sequence shown here is derived from an EMBL/GenBank/DDBJ whole genome shotgun (WGS) entry which is preliminary data.</text>
</comment>
<evidence type="ECO:0000256" key="3">
    <source>
        <dbReference type="ARBA" id="ARBA00022989"/>
    </source>
</evidence>
<protein>
    <submittedName>
        <fullName evidence="8">Major facilitator superfamily</fullName>
    </submittedName>
</protein>
<sequence>MENTKWIATVASIWIQCSCGASYAFGIYSAVLKSSQGYDQSTLDTVSVFKDIGANIGILSGLLYHAVMVNQSRSRPSSSRFGSGLSLVYLAGAVQCFAGYFLMWLSVTGVIERPPVPVMCLFMFMGAHAQTFFNTGNVVVAIQNFPDYSGTTVGIMKGFLGLSGAILIQIYQMLFAGKPTTFLLMIAVFPTLVSLLLMSLVHINPSDTTNDSHHLNAFSFIAVATAAYIMIILIFQNLFLFPPWAHILTTLLLLLILSSPLHVALKAQTNEPPVQTTTAPLIVASSEVHDQGASALVEMNLLQAMGTINFWLLFIAMVCGMGSGLATINNITQIGESLDYSTIEINTMVSLWSIWNFLGRFGGGYVSDLFLHRHGWGRPFFISLTQAAMVAGHLIIGSGGSLYIGSVIVGVCYGAQWSLMPTITSEIFGVKHMGTIFNTIAAANPVGSYILSVQVIGKIYDKETEAGGGSCHGIHCFMVSYFVFSGVCVFGFLVSLMLFFRTRGFYGLILQRRGKQFRNSTVLHRKMAMKNKWIATVASIWIQCTSGSLYTFSFYSSALKASQGYDQSTLDTVSVFKDFGANSGVLSGLLYSTVASPSSSITFRGRRGGPWMVLLAGAIQCFLGYFLMWLSVTGTIHRPPVPVMCIFMLLAAHGVTFLNTANVVTAVLNFPNHSGTIVGIMKGFLGLSGAILLQVYQTVFKAGPTPYILMLALLPFLNTLLFMSTVRSYQTNEVAEKRHLNGLSLLSIVTATYLFSVIIIEQTVTLTLPARIIVFLVLAILLASPLYVAVKRENFMEANQLLISNNQDFLEEDASMEDKNLLQAICTVNFWCLFLTTAAGMGTGLATINNLAQVGESLGYTTSETSTLVSLWSIWNFFGRFGAGYVSDHFLYTRKWARSGFIAITLALMSIGHCMIASGFPGALYVGSVLVGIFYGSQWSLMPTIASEVFGVSHFGTIFNTITIAGPIGSYVISVRVIGYLYDREVGQGGTTDCIGTRCFRLSFLIMGFMTLLGFGVAVGLFFRTRRLYEQI</sequence>
<dbReference type="OMA" id="HLMIAFP"/>
<dbReference type="Pfam" id="PF06813">
    <property type="entry name" value="Nodulin-like"/>
    <property type="match status" value="2"/>
</dbReference>
<dbReference type="InterPro" id="IPR056555">
    <property type="entry name" value="NFD4_C"/>
</dbReference>
<feature type="domain" description="Major facilitator superfamily (MFS) profile" evidence="7">
    <location>
        <begin position="828"/>
        <end position="1032"/>
    </location>
</feature>
<evidence type="ECO:0000313" key="8">
    <source>
        <dbReference type="EMBL" id="KVI06372.1"/>
    </source>
</evidence>
<feature type="transmembrane region" description="Helical" evidence="6">
    <location>
        <begin position="154"/>
        <end position="176"/>
    </location>
</feature>
<feature type="transmembrane region" description="Helical" evidence="6">
    <location>
        <begin position="611"/>
        <end position="629"/>
    </location>
</feature>
<feature type="transmembrane region" description="Helical" evidence="6">
    <location>
        <begin position="641"/>
        <end position="664"/>
    </location>
</feature>
<dbReference type="STRING" id="59895.A0A103YC58"/>
<dbReference type="Pfam" id="PF23262">
    <property type="entry name" value="NFD4_C"/>
    <property type="match status" value="2"/>
</dbReference>
<keyword evidence="3 6" id="KW-1133">Transmembrane helix</keyword>
<gene>
    <name evidence="8" type="ORF">Ccrd_015276</name>
</gene>
<dbReference type="CDD" id="cd17354">
    <property type="entry name" value="MFS_Mch1p_like"/>
    <property type="match status" value="2"/>
</dbReference>
<dbReference type="SUPFAM" id="SSF103473">
    <property type="entry name" value="MFS general substrate transporter"/>
    <property type="match status" value="4"/>
</dbReference>
<evidence type="ECO:0000256" key="6">
    <source>
        <dbReference type="SAM" id="Phobius"/>
    </source>
</evidence>